<gene>
    <name evidence="1" type="ORF">TNCT_209361</name>
</gene>
<dbReference type="AlphaFoldDB" id="A0A8X6KEH5"/>
<name>A0A8X6KEH5_TRICU</name>
<dbReference type="Proteomes" id="UP000887116">
    <property type="component" value="Unassembled WGS sequence"/>
</dbReference>
<sequence length="77" mass="8962">MKTLKAKKLWSSRKPMYGIDLGQMKVTREEKEDIARKLENKIPVEAILDDIRNSVNEKLERIHLNINSDVILDANDE</sequence>
<comment type="caution">
    <text evidence="1">The sequence shown here is derived from an EMBL/GenBank/DDBJ whole genome shotgun (WGS) entry which is preliminary data.</text>
</comment>
<keyword evidence="2" id="KW-1185">Reference proteome</keyword>
<feature type="non-terminal residue" evidence="1">
    <location>
        <position position="77"/>
    </location>
</feature>
<proteinExistence type="predicted"/>
<organism evidence="1 2">
    <name type="scientific">Trichonephila clavata</name>
    <name type="common">Joro spider</name>
    <name type="synonym">Nephila clavata</name>
    <dbReference type="NCBI Taxonomy" id="2740835"/>
    <lineage>
        <taxon>Eukaryota</taxon>
        <taxon>Metazoa</taxon>
        <taxon>Ecdysozoa</taxon>
        <taxon>Arthropoda</taxon>
        <taxon>Chelicerata</taxon>
        <taxon>Arachnida</taxon>
        <taxon>Araneae</taxon>
        <taxon>Araneomorphae</taxon>
        <taxon>Entelegynae</taxon>
        <taxon>Araneoidea</taxon>
        <taxon>Nephilidae</taxon>
        <taxon>Trichonephila</taxon>
    </lineage>
</organism>
<evidence type="ECO:0000313" key="1">
    <source>
        <dbReference type="EMBL" id="GFQ71224.1"/>
    </source>
</evidence>
<accession>A0A8X6KEH5</accession>
<reference evidence="1" key="1">
    <citation type="submission" date="2020-07" db="EMBL/GenBank/DDBJ databases">
        <title>Multicomponent nature underlies the extraordinary mechanical properties of spider dragline silk.</title>
        <authorList>
            <person name="Kono N."/>
            <person name="Nakamura H."/>
            <person name="Mori M."/>
            <person name="Yoshida Y."/>
            <person name="Ohtoshi R."/>
            <person name="Malay A.D."/>
            <person name="Moran D.A.P."/>
            <person name="Tomita M."/>
            <person name="Numata K."/>
            <person name="Arakawa K."/>
        </authorList>
    </citation>
    <scope>NUCLEOTIDE SEQUENCE</scope>
</reference>
<protein>
    <submittedName>
        <fullName evidence="1">Uncharacterized protein</fullName>
    </submittedName>
</protein>
<evidence type="ECO:0000313" key="2">
    <source>
        <dbReference type="Proteomes" id="UP000887116"/>
    </source>
</evidence>
<dbReference type="EMBL" id="BMAO01011084">
    <property type="protein sequence ID" value="GFQ71224.1"/>
    <property type="molecule type" value="Genomic_DNA"/>
</dbReference>